<reference evidence="3" key="5">
    <citation type="submission" date="2015-06" db="UniProtKB">
        <authorList>
            <consortium name="EnsemblFungi"/>
        </authorList>
    </citation>
    <scope>IDENTIFICATION</scope>
    <source>
        <strain evidence="3">ATCC 64411</strain>
    </source>
</reference>
<feature type="compositionally biased region" description="Polar residues" evidence="1">
    <location>
        <begin position="1397"/>
        <end position="1413"/>
    </location>
</feature>
<feature type="region of interest" description="Disordered" evidence="1">
    <location>
        <begin position="677"/>
        <end position="697"/>
    </location>
</feature>
<feature type="region of interest" description="Disordered" evidence="1">
    <location>
        <begin position="96"/>
        <end position="126"/>
    </location>
</feature>
<feature type="compositionally biased region" description="Basic and acidic residues" evidence="1">
    <location>
        <begin position="510"/>
        <end position="530"/>
    </location>
</feature>
<reference evidence="2" key="2">
    <citation type="submission" date="2010-05" db="EMBL/GenBank/DDBJ databases">
        <title>The Genome Sequence of Magnaporthe poae strain ATCC 64411.</title>
        <authorList>
            <consortium name="The Broad Institute Genome Sequencing Platform"/>
            <consortium name="Broad Institute Genome Sequencing Center for Infectious Disease"/>
            <person name="Ma L.-J."/>
            <person name="Dead R."/>
            <person name="Young S."/>
            <person name="Zeng Q."/>
            <person name="Koehrsen M."/>
            <person name="Alvarado L."/>
            <person name="Berlin A."/>
            <person name="Chapman S.B."/>
            <person name="Chen Z."/>
            <person name="Freedman E."/>
            <person name="Gellesch M."/>
            <person name="Goldberg J."/>
            <person name="Griggs A."/>
            <person name="Gujja S."/>
            <person name="Heilman E.R."/>
            <person name="Heiman D."/>
            <person name="Hepburn T."/>
            <person name="Howarth C."/>
            <person name="Jen D."/>
            <person name="Larson L."/>
            <person name="Mehta T."/>
            <person name="Neiman D."/>
            <person name="Pearson M."/>
            <person name="Roberts A."/>
            <person name="Saif S."/>
            <person name="Shea T."/>
            <person name="Shenoy N."/>
            <person name="Sisk P."/>
            <person name="Stolte C."/>
            <person name="Sykes S."/>
            <person name="Walk T."/>
            <person name="White J."/>
            <person name="Yandava C."/>
            <person name="Haas B."/>
            <person name="Nusbaum C."/>
            <person name="Birren B."/>
        </authorList>
    </citation>
    <scope>NUCLEOTIDE SEQUENCE</scope>
    <source>
        <strain evidence="2">ATCC 64411</strain>
    </source>
</reference>
<feature type="compositionally biased region" description="Low complexity" evidence="1">
    <location>
        <begin position="1064"/>
        <end position="1077"/>
    </location>
</feature>
<feature type="region of interest" description="Disordered" evidence="1">
    <location>
        <begin position="506"/>
        <end position="537"/>
    </location>
</feature>
<accession>A0A0C4EA15</accession>
<evidence type="ECO:0000313" key="3">
    <source>
        <dbReference type="EnsemblFungi" id="MAPG_09469T0"/>
    </source>
</evidence>
<evidence type="ECO:0000256" key="1">
    <source>
        <dbReference type="SAM" id="MobiDB-lite"/>
    </source>
</evidence>
<feature type="region of interest" description="Disordered" evidence="1">
    <location>
        <begin position="291"/>
        <end position="310"/>
    </location>
</feature>
<feature type="compositionally biased region" description="Basic and acidic residues" evidence="1">
    <location>
        <begin position="108"/>
        <end position="123"/>
    </location>
</feature>
<dbReference type="EMBL" id="GL876976">
    <property type="protein sequence ID" value="KLU90944.1"/>
    <property type="molecule type" value="Genomic_DNA"/>
</dbReference>
<keyword evidence="4" id="KW-1185">Reference proteome</keyword>
<name>A0A0C4EA15_MAGP6</name>
<dbReference type="eggNOG" id="ENOG502RR6X">
    <property type="taxonomic scope" value="Eukaryota"/>
</dbReference>
<gene>
    <name evidence="2" type="ORF">MAPG_09469</name>
</gene>
<feature type="compositionally biased region" description="Low complexity" evidence="1">
    <location>
        <begin position="1373"/>
        <end position="1396"/>
    </location>
</feature>
<dbReference type="EMBL" id="ADBL01002419">
    <property type="status" value="NOT_ANNOTATED_CDS"/>
    <property type="molecule type" value="Genomic_DNA"/>
</dbReference>
<dbReference type="OMA" id="NDHASHK"/>
<feature type="region of interest" description="Disordered" evidence="1">
    <location>
        <begin position="1046"/>
        <end position="1077"/>
    </location>
</feature>
<organism evidence="3 4">
    <name type="scientific">Magnaporthiopsis poae (strain ATCC 64411 / 73-15)</name>
    <name type="common">Kentucky bluegrass fungus</name>
    <name type="synonym">Magnaporthe poae</name>
    <dbReference type="NCBI Taxonomy" id="644358"/>
    <lineage>
        <taxon>Eukaryota</taxon>
        <taxon>Fungi</taxon>
        <taxon>Dikarya</taxon>
        <taxon>Ascomycota</taxon>
        <taxon>Pezizomycotina</taxon>
        <taxon>Sordariomycetes</taxon>
        <taxon>Sordariomycetidae</taxon>
        <taxon>Magnaporthales</taxon>
        <taxon>Magnaporthaceae</taxon>
        <taxon>Magnaporthiopsis</taxon>
    </lineage>
</organism>
<evidence type="ECO:0000313" key="2">
    <source>
        <dbReference type="EMBL" id="KLU90944.1"/>
    </source>
</evidence>
<dbReference type="EnsemblFungi" id="MAPG_09469T0">
    <property type="protein sequence ID" value="MAPG_09469T0"/>
    <property type="gene ID" value="MAPG_09469"/>
</dbReference>
<reference evidence="3" key="4">
    <citation type="journal article" date="2015" name="G3 (Bethesda)">
        <title>Genome sequences of three phytopathogenic species of the Magnaporthaceae family of fungi.</title>
        <authorList>
            <person name="Okagaki L.H."/>
            <person name="Nunes C.C."/>
            <person name="Sailsbery J."/>
            <person name="Clay B."/>
            <person name="Brown D."/>
            <person name="John T."/>
            <person name="Oh Y."/>
            <person name="Young N."/>
            <person name="Fitzgerald M."/>
            <person name="Haas B.J."/>
            <person name="Zeng Q."/>
            <person name="Young S."/>
            <person name="Adiconis X."/>
            <person name="Fan L."/>
            <person name="Levin J.Z."/>
            <person name="Mitchell T.K."/>
            <person name="Okubara P.A."/>
            <person name="Farman M.L."/>
            <person name="Kohn L.M."/>
            <person name="Birren B."/>
            <person name="Ma L.-J."/>
            <person name="Dean R.A."/>
        </authorList>
    </citation>
    <scope>NUCLEOTIDE SEQUENCE</scope>
    <source>
        <strain evidence="3">ATCC 64411 / 73-15</strain>
    </source>
</reference>
<reference evidence="4" key="1">
    <citation type="submission" date="2010-05" db="EMBL/GenBank/DDBJ databases">
        <title>The genome sequence of Magnaporthe poae strain ATCC 64411.</title>
        <authorList>
            <person name="Ma L.-J."/>
            <person name="Dead R."/>
            <person name="Young S."/>
            <person name="Zeng Q."/>
            <person name="Koehrsen M."/>
            <person name="Alvarado L."/>
            <person name="Berlin A."/>
            <person name="Chapman S.B."/>
            <person name="Chen Z."/>
            <person name="Freedman E."/>
            <person name="Gellesch M."/>
            <person name="Goldberg J."/>
            <person name="Griggs A."/>
            <person name="Gujja S."/>
            <person name="Heilman E.R."/>
            <person name="Heiman D."/>
            <person name="Hepburn T."/>
            <person name="Howarth C."/>
            <person name="Jen D."/>
            <person name="Larson L."/>
            <person name="Mehta T."/>
            <person name="Neiman D."/>
            <person name="Pearson M."/>
            <person name="Roberts A."/>
            <person name="Saif S."/>
            <person name="Shea T."/>
            <person name="Shenoy N."/>
            <person name="Sisk P."/>
            <person name="Stolte C."/>
            <person name="Sykes S."/>
            <person name="Walk T."/>
            <person name="White J."/>
            <person name="Yandava C."/>
            <person name="Haas B."/>
            <person name="Nusbaum C."/>
            <person name="Birren B."/>
        </authorList>
    </citation>
    <scope>NUCLEOTIDE SEQUENCE [LARGE SCALE GENOMIC DNA]</scope>
    <source>
        <strain evidence="4">ATCC 64411 / 73-15</strain>
    </source>
</reference>
<reference evidence="2" key="3">
    <citation type="submission" date="2011-03" db="EMBL/GenBank/DDBJ databases">
        <title>Annotation of Magnaporthe poae ATCC 64411.</title>
        <authorList>
            <person name="Ma L.-J."/>
            <person name="Dead R."/>
            <person name="Young S.K."/>
            <person name="Zeng Q."/>
            <person name="Gargeya S."/>
            <person name="Fitzgerald M."/>
            <person name="Haas B."/>
            <person name="Abouelleil A."/>
            <person name="Alvarado L."/>
            <person name="Arachchi H.M."/>
            <person name="Berlin A."/>
            <person name="Brown A."/>
            <person name="Chapman S.B."/>
            <person name="Chen Z."/>
            <person name="Dunbar C."/>
            <person name="Freedman E."/>
            <person name="Gearin G."/>
            <person name="Gellesch M."/>
            <person name="Goldberg J."/>
            <person name="Griggs A."/>
            <person name="Gujja S."/>
            <person name="Heiman D."/>
            <person name="Howarth C."/>
            <person name="Larson L."/>
            <person name="Lui A."/>
            <person name="MacDonald P.J.P."/>
            <person name="Mehta T."/>
            <person name="Montmayeur A."/>
            <person name="Murphy C."/>
            <person name="Neiman D."/>
            <person name="Pearson M."/>
            <person name="Priest M."/>
            <person name="Roberts A."/>
            <person name="Saif S."/>
            <person name="Shea T."/>
            <person name="Shenoy N."/>
            <person name="Sisk P."/>
            <person name="Stolte C."/>
            <person name="Sykes S."/>
            <person name="Yandava C."/>
            <person name="Wortman J."/>
            <person name="Nusbaum C."/>
            <person name="Birren B."/>
        </authorList>
    </citation>
    <scope>NUCLEOTIDE SEQUENCE</scope>
    <source>
        <strain evidence="2">ATCC 64411</strain>
    </source>
</reference>
<dbReference type="OrthoDB" id="1577640at2759"/>
<evidence type="ECO:0000313" key="4">
    <source>
        <dbReference type="Proteomes" id="UP000011715"/>
    </source>
</evidence>
<sequence>MMVYPDELCYYGRFGYDHDLGSVITLDVTRPPSPATIKSNDLDLHYQIAMPRPPLAYHEMPPAVMTGGLPPPPYPPPPWAMSAVPPSIRMPPEPPPPLGSPCSARNVRSRERVGGPRAVREAARANMKARRRELEVTRYELGSDHDRSVVAAAPGNRGLGDNVAQDEIETVGQIKRLASNHCPAKTGTPTGDNEGSSFLTHVDWAYPEDADDGGSVHDNAPRTAASIAPSSPSDEKMNTRKSRKSPSSPLARSGTLLVFSEDPETGVEVAHYRHAGSSSFRSKYSVKARKRVSYTEQHHPTVPPPSSAVVTVVPPSDSGYYSLIGQKSSPSEHPRSTAPPGNLDTVAERIVDHSDLELDDNDHSVEAIVDDSDRGTTYSTPGSSADERVKIWISAVADDLLCSLLSGKDAIGNESMQRVFLALPQLLETFALAIGHGPKPGIYRDIMYLLHRYRKEIADSVKERHARGLEEQHPGPDSETESEHKEVNQKKRIEWWLKSVSQADGNPLEVEGRKENGHEDESETEVQKKDEDEDGPPELARYRTIAFQEPAYQRLIDSMKREVVLAPAQGSLDMARQIYSEIDKALSGGKGSSVSRGRPSQSSEAVFDVDWNPWAFVDEQGYEEEASEAIAAALTLTGSEVDAEALPTSEYLRRTWPGMGLPVLELIQEIVKHKDSEERRRTLPDGASISMHGSPNSGFKARIHGPADAVAQIGQVLSWLGAALRSPPREGLFFCTPSVNTITASRKPREGKDQDPAKHSPDAHFKISYRLWSSVKKPELNGQCWHNLLREAVLVPGFPILCRREPRLGLEIPLDMAAFLTGTRMVEIFDSKIFIKGFSAMLVPTDRRGDVVVWHLLYTTTGTHISYLDVPIGQRHTTDVGMSDLEQARHIVGWCPEATYHVGAPTENYAIKASGLDRAPAGCRLQKAGIHGGQYLVGAFEFAVSEKQKSVHMERAGDYVEKLEIIAGEYVVLWDKDLEKGWLVNGVNALLHLLRASLYYNRTGRFKSVYVFKHHGWDRFDELGESYGPDSAFDVLVDPQNRKLPLRNGEESLKDETDEVHASAPGGRPRGARTGPTLQDRVEDLWGRLEKLIAHQADVEETSGVLVKLPQPRRQLEGWDFIDVARGQNPTRPLVANLPAVGRGWVDLTRSIGAVTLFGRSFGELIRPRQSPSSPRCPRWSVLPNRRALLAVSVSDLRHIINRHGDESAEPPRLCRRRDVDWHCPDTSFSPCPCTAAAVATGTEQVPSSSFAAVAGLSCHDPVQVLFRGRRNRTNRWPYAELPGGGAVVFGLNMNIPRNHENDGGLKEGKPTLPAGEEQPPPQDKSDGVADDGLGSSLRPGRGGSNPVSVSSASGDGSGTSGVQASHRQASNTQTDITQTDITQTDITQTDMTQTDNANDNARPNSSRKTTQTSDREATSGGPQGSGDAGSSQGFVPQESDGRVDSGKGKKKGRGWSGWFSKAKDKMKLWRQNNRSVASNYI</sequence>
<feature type="region of interest" description="Disordered" evidence="1">
    <location>
        <begin position="464"/>
        <end position="486"/>
    </location>
</feature>
<proteinExistence type="predicted"/>
<feature type="region of interest" description="Disordered" evidence="1">
    <location>
        <begin position="206"/>
        <end position="255"/>
    </location>
</feature>
<feature type="compositionally biased region" description="Basic and acidic residues" evidence="1">
    <location>
        <begin position="1048"/>
        <end position="1061"/>
    </location>
</feature>
<dbReference type="STRING" id="644358.A0A0C4EA15"/>
<dbReference type="VEuPathDB" id="FungiDB:MAPG_09469"/>
<feature type="compositionally biased region" description="Basic and acidic residues" evidence="1">
    <location>
        <begin position="1299"/>
        <end position="1310"/>
    </location>
</feature>
<feature type="region of interest" description="Disordered" evidence="1">
    <location>
        <begin position="324"/>
        <end position="343"/>
    </location>
</feature>
<feature type="region of interest" description="Disordered" evidence="1">
    <location>
        <begin position="1299"/>
        <end position="1463"/>
    </location>
</feature>
<protein>
    <submittedName>
        <fullName evidence="2 3">Uncharacterized protein</fullName>
    </submittedName>
</protein>
<dbReference type="Proteomes" id="UP000011715">
    <property type="component" value="Unassembled WGS sequence"/>
</dbReference>